<dbReference type="Pfam" id="PF00089">
    <property type="entry name" value="Trypsin"/>
    <property type="match status" value="1"/>
</dbReference>
<dbReference type="GO" id="GO:0004252">
    <property type="term" value="F:serine-type endopeptidase activity"/>
    <property type="evidence" value="ECO:0007669"/>
    <property type="project" value="InterPro"/>
</dbReference>
<evidence type="ECO:0000256" key="1">
    <source>
        <dbReference type="ARBA" id="ARBA00023157"/>
    </source>
</evidence>
<dbReference type="PANTHER" id="PTHR24271:SF45">
    <property type="entry name" value="KALLIKREIN-7"/>
    <property type="match status" value="1"/>
</dbReference>
<sequence length="107" mass="11455">MVAPLLILLLSFALGSAAQGAQGDENLEIIDGVPCARGSQPWQVALRKGRQPHCGGVLLGEQWVLTAARCMMNAYHVHMRSDRLVGGQNVKATQSCPPSVSLHTNPR</sequence>
<evidence type="ECO:0000259" key="3">
    <source>
        <dbReference type="Pfam" id="PF00089"/>
    </source>
</evidence>
<name>A0AAD4Y158_OVIAM</name>
<feature type="chain" id="PRO_5042053269" description="Peptidase S1 domain-containing protein" evidence="2">
    <location>
        <begin position="24"/>
        <end position="107"/>
    </location>
</feature>
<keyword evidence="2" id="KW-0732">Signal</keyword>
<dbReference type="GO" id="GO:0002803">
    <property type="term" value="P:positive regulation of antibacterial peptide production"/>
    <property type="evidence" value="ECO:0007669"/>
    <property type="project" value="TreeGrafter"/>
</dbReference>
<protein>
    <recommendedName>
        <fullName evidence="3">Peptidase S1 domain-containing protein</fullName>
    </recommendedName>
</protein>
<dbReference type="Gene3D" id="2.40.10.10">
    <property type="entry name" value="Trypsin-like serine proteases"/>
    <property type="match status" value="1"/>
</dbReference>
<evidence type="ECO:0000313" key="4">
    <source>
        <dbReference type="EMBL" id="KAI4529796.1"/>
    </source>
</evidence>
<dbReference type="Proteomes" id="UP001214576">
    <property type="component" value="Unassembled WGS sequence"/>
</dbReference>
<dbReference type="AlphaFoldDB" id="A0AAD4Y158"/>
<organism evidence="4 5">
    <name type="scientific">Ovis ammon polii</name>
    <dbReference type="NCBI Taxonomy" id="230172"/>
    <lineage>
        <taxon>Eukaryota</taxon>
        <taxon>Metazoa</taxon>
        <taxon>Chordata</taxon>
        <taxon>Craniata</taxon>
        <taxon>Vertebrata</taxon>
        <taxon>Euteleostomi</taxon>
        <taxon>Mammalia</taxon>
        <taxon>Eutheria</taxon>
        <taxon>Laurasiatheria</taxon>
        <taxon>Artiodactyla</taxon>
        <taxon>Ruminantia</taxon>
        <taxon>Pecora</taxon>
        <taxon>Bovidae</taxon>
        <taxon>Caprinae</taxon>
        <taxon>Ovis</taxon>
    </lineage>
</organism>
<gene>
    <name evidence="4" type="ORF">MG293_019652</name>
</gene>
<dbReference type="SUPFAM" id="SSF50494">
    <property type="entry name" value="Trypsin-like serine proteases"/>
    <property type="match status" value="1"/>
</dbReference>
<evidence type="ECO:0000313" key="5">
    <source>
        <dbReference type="Proteomes" id="UP001214576"/>
    </source>
</evidence>
<accession>A0AAD4Y158</accession>
<dbReference type="PANTHER" id="PTHR24271">
    <property type="entry name" value="KALLIKREIN-RELATED"/>
    <property type="match status" value="1"/>
</dbReference>
<feature type="signal peptide" evidence="2">
    <location>
        <begin position="1"/>
        <end position="23"/>
    </location>
</feature>
<dbReference type="GO" id="GO:0006508">
    <property type="term" value="P:proteolysis"/>
    <property type="evidence" value="ECO:0007669"/>
    <property type="project" value="InterPro"/>
</dbReference>
<dbReference type="InterPro" id="IPR001254">
    <property type="entry name" value="Trypsin_dom"/>
</dbReference>
<evidence type="ECO:0000256" key="2">
    <source>
        <dbReference type="SAM" id="SignalP"/>
    </source>
</evidence>
<keyword evidence="5" id="KW-1185">Reference proteome</keyword>
<comment type="caution">
    <text evidence="4">The sequence shown here is derived from an EMBL/GenBank/DDBJ whole genome shotgun (WGS) entry which is preliminary data.</text>
</comment>
<dbReference type="EMBL" id="JAKZEL010000026">
    <property type="protein sequence ID" value="KAI4529796.1"/>
    <property type="molecule type" value="Genomic_DNA"/>
</dbReference>
<dbReference type="InterPro" id="IPR009003">
    <property type="entry name" value="Peptidase_S1_PA"/>
</dbReference>
<dbReference type="GO" id="GO:0030141">
    <property type="term" value="C:secretory granule"/>
    <property type="evidence" value="ECO:0007669"/>
    <property type="project" value="TreeGrafter"/>
</dbReference>
<reference evidence="4" key="1">
    <citation type="submission" date="2022-03" db="EMBL/GenBank/DDBJ databases">
        <title>Genomic analyses of argali, domestic sheep and their hybrids provide insights into chromosomal evolution, heterosis and genetic basis of agronomic traits.</title>
        <authorList>
            <person name="Li M."/>
        </authorList>
    </citation>
    <scope>NUCLEOTIDE SEQUENCE</scope>
    <source>
        <strain evidence="4">CAU-MHL-2022a</strain>
        <tissue evidence="4">Skin</tissue>
    </source>
</reference>
<dbReference type="InterPro" id="IPR043504">
    <property type="entry name" value="Peptidase_S1_PA_chymotrypsin"/>
</dbReference>
<keyword evidence="1" id="KW-1015">Disulfide bond</keyword>
<proteinExistence type="predicted"/>
<feature type="domain" description="Peptidase S1" evidence="3">
    <location>
        <begin position="29"/>
        <end position="82"/>
    </location>
</feature>